<reference evidence="3 4" key="1">
    <citation type="submission" date="2015-05" db="EMBL/GenBank/DDBJ databases">
        <title>Draft genome of Burkholderia cepacia LK29.</title>
        <authorList>
            <person name="Chan X.Y."/>
        </authorList>
    </citation>
    <scope>NUCLEOTIDE SEQUENCE [LARGE SCALE GENOMIC DNA]</scope>
    <source>
        <strain evidence="3 4">LK29</strain>
    </source>
</reference>
<gene>
    <name evidence="3" type="ORF">VL15_30475</name>
</gene>
<dbReference type="EMBL" id="LDWR01000058">
    <property type="protein sequence ID" value="KML48095.1"/>
    <property type="molecule type" value="Genomic_DNA"/>
</dbReference>
<protein>
    <submittedName>
        <fullName evidence="3">Short-chain dehydrogenase</fullName>
    </submittedName>
</protein>
<dbReference type="PRINTS" id="PR00081">
    <property type="entry name" value="GDHRDH"/>
</dbReference>
<dbReference type="RefSeq" id="WP_048250431.1">
    <property type="nucleotide sequence ID" value="NZ_LDWR01000058.1"/>
</dbReference>
<dbReference type="Gene3D" id="3.40.50.720">
    <property type="entry name" value="NAD(P)-binding Rossmann-like Domain"/>
    <property type="match status" value="1"/>
</dbReference>
<keyword evidence="2" id="KW-0560">Oxidoreductase</keyword>
<evidence type="ECO:0000256" key="2">
    <source>
        <dbReference type="ARBA" id="ARBA00023002"/>
    </source>
</evidence>
<accession>A0A0J5ZDU5</accession>
<dbReference type="PANTHER" id="PTHR43477">
    <property type="entry name" value="DIHYDROANTICAPSIN 7-DEHYDROGENASE"/>
    <property type="match status" value="1"/>
</dbReference>
<dbReference type="AlphaFoldDB" id="A0A0J5ZDU5"/>
<dbReference type="SUPFAM" id="SSF51735">
    <property type="entry name" value="NAD(P)-binding Rossmann-fold domains"/>
    <property type="match status" value="1"/>
</dbReference>
<proteinExistence type="inferred from homology"/>
<organism evidence="3 4">
    <name type="scientific">Burkholderia cepacia</name>
    <name type="common">Pseudomonas cepacia</name>
    <dbReference type="NCBI Taxonomy" id="292"/>
    <lineage>
        <taxon>Bacteria</taxon>
        <taxon>Pseudomonadati</taxon>
        <taxon>Pseudomonadota</taxon>
        <taxon>Betaproteobacteria</taxon>
        <taxon>Burkholderiales</taxon>
        <taxon>Burkholderiaceae</taxon>
        <taxon>Burkholderia</taxon>
        <taxon>Burkholderia cepacia complex</taxon>
    </lineage>
</organism>
<evidence type="ECO:0000313" key="4">
    <source>
        <dbReference type="Proteomes" id="UP000036338"/>
    </source>
</evidence>
<comment type="caution">
    <text evidence="3">The sequence shown here is derived from an EMBL/GenBank/DDBJ whole genome shotgun (WGS) entry which is preliminary data.</text>
</comment>
<name>A0A0J5ZDU5_BURCE</name>
<dbReference type="InterPro" id="IPR002347">
    <property type="entry name" value="SDR_fam"/>
</dbReference>
<evidence type="ECO:0000313" key="3">
    <source>
        <dbReference type="EMBL" id="KML48095.1"/>
    </source>
</evidence>
<dbReference type="PANTHER" id="PTHR43477:SF1">
    <property type="entry name" value="DIHYDROANTICAPSIN 7-DEHYDROGENASE"/>
    <property type="match status" value="1"/>
</dbReference>
<dbReference type="InterPro" id="IPR036291">
    <property type="entry name" value="NAD(P)-bd_dom_sf"/>
</dbReference>
<dbReference type="GO" id="GO:0016491">
    <property type="term" value="F:oxidoreductase activity"/>
    <property type="evidence" value="ECO:0007669"/>
    <property type="project" value="UniProtKB-KW"/>
</dbReference>
<evidence type="ECO:0000256" key="1">
    <source>
        <dbReference type="ARBA" id="ARBA00006484"/>
    </source>
</evidence>
<dbReference type="PATRIC" id="fig|292.27.peg.6747"/>
<dbReference type="Pfam" id="PF13561">
    <property type="entry name" value="adh_short_C2"/>
    <property type="match status" value="1"/>
</dbReference>
<sequence length="245" mass="24645">MNEATQSSTLDGAHVVIFGGSSGIGLAAAAAAKARGATVTLVGRTRAKLEAAAHAIGGARIAVGDIADRHAVQAVFDTMTRVDHLVVTAGRFIAGKLSETDPDHLLGAIQERIAGPVYAIRAALPLMPATGSIVLTGGQLADRPAAQGTSVIAAAVRGVEALAQSLALELKPIRVNVVAPGFVETPLYDAFGPEARDAILAGAAAALPGGRVGRADEVGDAIAFLLGNGFMNAEILHIDGGGRLV</sequence>
<dbReference type="CDD" id="cd05233">
    <property type="entry name" value="SDR_c"/>
    <property type="match status" value="1"/>
</dbReference>
<comment type="similarity">
    <text evidence="1">Belongs to the short-chain dehydrogenases/reductases (SDR) family.</text>
</comment>
<dbReference type="Proteomes" id="UP000036338">
    <property type="component" value="Unassembled WGS sequence"/>
</dbReference>
<dbReference type="InterPro" id="IPR051122">
    <property type="entry name" value="SDR_DHRS6-like"/>
</dbReference>